<evidence type="ECO:0000256" key="9">
    <source>
        <dbReference type="ARBA" id="ARBA00023065"/>
    </source>
</evidence>
<dbReference type="PANTHER" id="PTHR32552">
    <property type="entry name" value="FERRICHROME IRON RECEPTOR-RELATED"/>
    <property type="match status" value="1"/>
</dbReference>
<dbReference type="InterPro" id="IPR012910">
    <property type="entry name" value="Plug_dom"/>
</dbReference>
<evidence type="ECO:0000256" key="4">
    <source>
        <dbReference type="ARBA" id="ARBA00022452"/>
    </source>
</evidence>
<reference evidence="18 19" key="1">
    <citation type="journal article" date="2015" name="Stand. Genomic Sci.">
        <title>Genomic Encyclopedia of Bacterial and Archaeal Type Strains, Phase III: the genomes of soil and plant-associated and newly described type strains.</title>
        <authorList>
            <person name="Whitman W.B."/>
            <person name="Woyke T."/>
            <person name="Klenk H.P."/>
            <person name="Zhou Y."/>
            <person name="Lilburn T.G."/>
            <person name="Beck B.J."/>
            <person name="De Vos P."/>
            <person name="Vandamme P."/>
            <person name="Eisen J.A."/>
            <person name="Garrity G."/>
            <person name="Hugenholtz P."/>
            <person name="Kyrpides N.C."/>
        </authorList>
    </citation>
    <scope>NUCLEOTIDE SEQUENCE [LARGE SCALE GENOMIC DNA]</scope>
    <source>
        <strain evidence="18 19">CGMCC 1.10822</strain>
    </source>
</reference>
<dbReference type="GO" id="GO:0015891">
    <property type="term" value="P:siderophore transport"/>
    <property type="evidence" value="ECO:0007669"/>
    <property type="project" value="InterPro"/>
</dbReference>
<dbReference type="CDD" id="cd01347">
    <property type="entry name" value="ligand_gated_channel"/>
    <property type="match status" value="1"/>
</dbReference>
<dbReference type="InterPro" id="IPR036942">
    <property type="entry name" value="Beta-barrel_TonB_sf"/>
</dbReference>
<keyword evidence="4 14" id="KW-1134">Transmembrane beta strand</keyword>
<dbReference type="InterPro" id="IPR010105">
    <property type="entry name" value="TonB_sidphr_rcpt"/>
</dbReference>
<evidence type="ECO:0000256" key="3">
    <source>
        <dbReference type="ARBA" id="ARBA00022448"/>
    </source>
</evidence>
<dbReference type="Proteomes" id="UP000318431">
    <property type="component" value="Unassembled WGS sequence"/>
</dbReference>
<dbReference type="NCBIfam" id="TIGR01783">
    <property type="entry name" value="TonB-siderophor"/>
    <property type="match status" value="1"/>
</dbReference>
<protein>
    <submittedName>
        <fullName evidence="18">Outer membrane receptor for ferric coprogen and ferric-rhodotorulic acid</fullName>
    </submittedName>
</protein>
<dbReference type="FunFam" id="2.170.130.10:FF:000010">
    <property type="entry name" value="Ferripyoverdine receptor"/>
    <property type="match status" value="1"/>
</dbReference>
<dbReference type="SUPFAM" id="SSF56935">
    <property type="entry name" value="Porins"/>
    <property type="match status" value="1"/>
</dbReference>
<comment type="similarity">
    <text evidence="2 14 15">Belongs to the TonB-dependent receptor family.</text>
</comment>
<evidence type="ECO:0000256" key="10">
    <source>
        <dbReference type="ARBA" id="ARBA00023077"/>
    </source>
</evidence>
<keyword evidence="7" id="KW-0732">Signal</keyword>
<keyword evidence="8" id="KW-0408">Iron</keyword>
<gene>
    <name evidence="18" type="ORF">IP91_04749</name>
</gene>
<evidence type="ECO:0000256" key="13">
    <source>
        <dbReference type="ARBA" id="ARBA00023237"/>
    </source>
</evidence>
<dbReference type="PROSITE" id="PS52016">
    <property type="entry name" value="TONB_DEPENDENT_REC_3"/>
    <property type="match status" value="1"/>
</dbReference>
<organism evidence="18 19">
    <name type="scientific">Pseudoduganella lurida</name>
    <dbReference type="NCBI Taxonomy" id="1036180"/>
    <lineage>
        <taxon>Bacteria</taxon>
        <taxon>Pseudomonadati</taxon>
        <taxon>Pseudomonadota</taxon>
        <taxon>Betaproteobacteria</taxon>
        <taxon>Burkholderiales</taxon>
        <taxon>Oxalobacteraceae</taxon>
        <taxon>Telluria group</taxon>
        <taxon>Pseudoduganella</taxon>
    </lineage>
</organism>
<evidence type="ECO:0000256" key="5">
    <source>
        <dbReference type="ARBA" id="ARBA00022496"/>
    </source>
</evidence>
<dbReference type="Pfam" id="PF00593">
    <property type="entry name" value="TonB_dep_Rec_b-barrel"/>
    <property type="match status" value="1"/>
</dbReference>
<keyword evidence="6 14" id="KW-0812">Transmembrane</keyword>
<dbReference type="GO" id="GO:0015344">
    <property type="term" value="F:siderophore uptake transmembrane transporter activity"/>
    <property type="evidence" value="ECO:0007669"/>
    <property type="project" value="TreeGrafter"/>
</dbReference>
<evidence type="ECO:0000256" key="12">
    <source>
        <dbReference type="ARBA" id="ARBA00023170"/>
    </source>
</evidence>
<keyword evidence="11 14" id="KW-0472">Membrane</keyword>
<evidence type="ECO:0000313" key="18">
    <source>
        <dbReference type="EMBL" id="TWI61162.1"/>
    </source>
</evidence>
<dbReference type="Gene3D" id="2.40.170.20">
    <property type="entry name" value="TonB-dependent receptor, beta-barrel domain"/>
    <property type="match status" value="1"/>
</dbReference>
<proteinExistence type="inferred from homology"/>
<dbReference type="PANTHER" id="PTHR32552:SF74">
    <property type="entry name" value="HYDROXAMATE SIDEROPHORE RECEPTOR FHUE"/>
    <property type="match status" value="1"/>
</dbReference>
<keyword evidence="10 15" id="KW-0798">TonB box</keyword>
<dbReference type="GO" id="GO:0038023">
    <property type="term" value="F:signaling receptor activity"/>
    <property type="evidence" value="ECO:0007669"/>
    <property type="project" value="InterPro"/>
</dbReference>
<evidence type="ECO:0000256" key="11">
    <source>
        <dbReference type="ARBA" id="ARBA00023136"/>
    </source>
</evidence>
<dbReference type="InterPro" id="IPR039426">
    <property type="entry name" value="TonB-dep_rcpt-like"/>
</dbReference>
<keyword evidence="9" id="KW-0406">Ion transport</keyword>
<dbReference type="AlphaFoldDB" id="A0A562QWK4"/>
<comment type="caution">
    <text evidence="18">The sequence shown here is derived from an EMBL/GenBank/DDBJ whole genome shotgun (WGS) entry which is preliminary data.</text>
</comment>
<dbReference type="GO" id="GO:0009279">
    <property type="term" value="C:cell outer membrane"/>
    <property type="evidence" value="ECO:0007669"/>
    <property type="project" value="UniProtKB-SubCell"/>
</dbReference>
<dbReference type="InterPro" id="IPR000531">
    <property type="entry name" value="Beta-barrel_TonB"/>
</dbReference>
<comment type="subcellular location">
    <subcellularLocation>
        <location evidence="1 14">Cell outer membrane</location>
        <topology evidence="1 14">Multi-pass membrane protein</topology>
    </subcellularLocation>
</comment>
<keyword evidence="12 18" id="KW-0675">Receptor</keyword>
<evidence type="ECO:0000256" key="6">
    <source>
        <dbReference type="ARBA" id="ARBA00022692"/>
    </source>
</evidence>
<evidence type="ECO:0000256" key="2">
    <source>
        <dbReference type="ARBA" id="ARBA00009810"/>
    </source>
</evidence>
<feature type="domain" description="TonB-dependent receptor plug" evidence="17">
    <location>
        <begin position="29"/>
        <end position="128"/>
    </location>
</feature>
<sequence length="691" mass="75379">MQKVVIAGDRPVDSYTVDEVSIGKGQRTLRETPQSVSVLTRQRLEDQDLRTLDEALQAVAGITVETGSSYERTFYSRGFAVDTIQYDGVATLRGNGFAISPDLSVFETVEVQRGPAGLFNGSGGAGGTVNLVRKRPLKSNQLQGRLSAGRWDNYRAEGDASLVLNEAGTLRARAVVAHEDRDYFYDVANSKRTVGYAIVEADLGDATTLGAGVQYERNDMVPFYGGLPRYSDGRDLHLPRSTFLNGGWSHTDIRNTTVFADLNHQFNADWKLRIAGTRMREDNTDFSGSAFGPVNPATSLGPSISAFHQNLQGKQGGADATLEGSFVAFGRKHDVIVGANWQKREYDKTSQLYAVPNPIINPFTFDSRTYASVPTDPARAATQTLETIEQSGLYASLRLALAEQWKLVLGGRVSNWETATRNLVTNAYSTQPYKEDGEFTPYAALSWDLARDWTSYLSYAEIFRSQANLYTASGDRLDAATGSNYEAGIKGALYGGRLNAALALFRLNEDNRSQVDAGHPTPCAGSPTLGACYVAEGRVRSQGLDAELSGAIVPGVQLSGGYTYNETRFVRDRAANGTPSANENQPLLTFAPRHMARLFGTWKPAGTPWTVGGGVRSQSKTYKTSGVLRLEQGVYSVWTATAAYQFNRNLALNVVVNNLFDKTYYRTLGSTSGSNWYGEPRNITATLQATY</sequence>
<keyword evidence="3 14" id="KW-0813">Transport</keyword>
<evidence type="ECO:0000256" key="1">
    <source>
        <dbReference type="ARBA" id="ARBA00004571"/>
    </source>
</evidence>
<dbReference type="InterPro" id="IPR037066">
    <property type="entry name" value="Plug_dom_sf"/>
</dbReference>
<accession>A0A562QWK4</accession>
<evidence type="ECO:0000256" key="14">
    <source>
        <dbReference type="PROSITE-ProRule" id="PRU01360"/>
    </source>
</evidence>
<evidence type="ECO:0000259" key="17">
    <source>
        <dbReference type="Pfam" id="PF07715"/>
    </source>
</evidence>
<evidence type="ECO:0000256" key="7">
    <source>
        <dbReference type="ARBA" id="ARBA00022729"/>
    </source>
</evidence>
<dbReference type="Gene3D" id="2.170.130.10">
    <property type="entry name" value="TonB-dependent receptor, plug domain"/>
    <property type="match status" value="1"/>
</dbReference>
<evidence type="ECO:0000256" key="15">
    <source>
        <dbReference type="RuleBase" id="RU003357"/>
    </source>
</evidence>
<evidence type="ECO:0000313" key="19">
    <source>
        <dbReference type="Proteomes" id="UP000318431"/>
    </source>
</evidence>
<dbReference type="EMBL" id="VLLB01000012">
    <property type="protein sequence ID" value="TWI61162.1"/>
    <property type="molecule type" value="Genomic_DNA"/>
</dbReference>
<evidence type="ECO:0000259" key="16">
    <source>
        <dbReference type="Pfam" id="PF00593"/>
    </source>
</evidence>
<dbReference type="Pfam" id="PF07715">
    <property type="entry name" value="Plug"/>
    <property type="match status" value="1"/>
</dbReference>
<keyword evidence="13 14" id="KW-0998">Cell outer membrane</keyword>
<feature type="domain" description="TonB-dependent receptor-like beta-barrel" evidence="16">
    <location>
        <begin position="205"/>
        <end position="659"/>
    </location>
</feature>
<keyword evidence="5" id="KW-0410">Iron transport</keyword>
<keyword evidence="19" id="KW-1185">Reference proteome</keyword>
<name>A0A562QWK4_9BURK</name>
<evidence type="ECO:0000256" key="8">
    <source>
        <dbReference type="ARBA" id="ARBA00023004"/>
    </source>
</evidence>